<evidence type="ECO:0000256" key="4">
    <source>
        <dbReference type="SAM" id="Phobius"/>
    </source>
</evidence>
<dbReference type="PANTHER" id="PTHR47309:SF1">
    <property type="entry name" value="T-CELL SURFACE GLYCOPROTEIN CD5"/>
    <property type="match status" value="1"/>
</dbReference>
<dbReference type="PROSITE" id="PS50287">
    <property type="entry name" value="SRCR_2"/>
    <property type="match status" value="2"/>
</dbReference>
<dbReference type="STRING" id="13616.ENSMODP00000025443"/>
<feature type="transmembrane region" description="Helical" evidence="4">
    <location>
        <begin position="374"/>
        <end position="395"/>
    </location>
</feature>
<proteinExistence type="predicted"/>
<dbReference type="eggNOG" id="ENOG502RYTM">
    <property type="taxonomic scope" value="Eukaryota"/>
</dbReference>
<name>F7FWL1_MONDO</name>
<feature type="domain" description="SRCR" evidence="6">
    <location>
        <begin position="119"/>
        <end position="226"/>
    </location>
</feature>
<feature type="region of interest" description="Disordered" evidence="3">
    <location>
        <begin position="94"/>
        <end position="115"/>
    </location>
</feature>
<dbReference type="Bgee" id="ENSMODG00000029458">
    <property type="expression patterns" value="Expressed in blood and 7 other cell types or tissues"/>
</dbReference>
<reference evidence="7" key="2">
    <citation type="submission" date="2025-08" db="UniProtKB">
        <authorList>
            <consortium name="Ensembl"/>
        </authorList>
    </citation>
    <scope>IDENTIFICATION</scope>
</reference>
<organism evidence="7 8">
    <name type="scientific">Monodelphis domestica</name>
    <name type="common">Gray short-tailed opossum</name>
    <dbReference type="NCBI Taxonomy" id="13616"/>
    <lineage>
        <taxon>Eukaryota</taxon>
        <taxon>Metazoa</taxon>
        <taxon>Chordata</taxon>
        <taxon>Craniata</taxon>
        <taxon>Vertebrata</taxon>
        <taxon>Euteleostomi</taxon>
        <taxon>Mammalia</taxon>
        <taxon>Metatheria</taxon>
        <taxon>Didelphimorphia</taxon>
        <taxon>Didelphidae</taxon>
        <taxon>Monodelphis</taxon>
    </lineage>
</organism>
<evidence type="ECO:0000256" key="1">
    <source>
        <dbReference type="ARBA" id="ARBA00023157"/>
    </source>
</evidence>
<comment type="caution">
    <text evidence="2">Lacks conserved residue(s) required for the propagation of feature annotation.</text>
</comment>
<dbReference type="AlphaFoldDB" id="F7FWL1"/>
<dbReference type="PANTHER" id="PTHR47309">
    <property type="entry name" value="T-CELL SURFACE GLYCOPROTEIN CD5"/>
    <property type="match status" value="1"/>
</dbReference>
<reference evidence="7 8" key="1">
    <citation type="journal article" date="2007" name="Nature">
        <title>Genome of the marsupial Monodelphis domestica reveals innovation in non-coding sequences.</title>
        <authorList>
            <person name="Mikkelsen T.S."/>
            <person name="Wakefield M.J."/>
            <person name="Aken B."/>
            <person name="Amemiya C.T."/>
            <person name="Chang J.L."/>
            <person name="Duke S."/>
            <person name="Garber M."/>
            <person name="Gentles A.J."/>
            <person name="Goodstadt L."/>
            <person name="Heger A."/>
            <person name="Jurka J."/>
            <person name="Kamal M."/>
            <person name="Mauceli E."/>
            <person name="Searle S.M."/>
            <person name="Sharpe T."/>
            <person name="Baker M.L."/>
            <person name="Batzer M.A."/>
            <person name="Benos P.V."/>
            <person name="Belov K."/>
            <person name="Clamp M."/>
            <person name="Cook A."/>
            <person name="Cuff J."/>
            <person name="Das R."/>
            <person name="Davidow L."/>
            <person name="Deakin J.E."/>
            <person name="Fazzari M.J."/>
            <person name="Glass J.L."/>
            <person name="Grabherr M."/>
            <person name="Greally J.M."/>
            <person name="Gu W."/>
            <person name="Hore T.A."/>
            <person name="Huttley G.A."/>
            <person name="Kleber M."/>
            <person name="Jirtle R.L."/>
            <person name="Koina E."/>
            <person name="Lee J.T."/>
            <person name="Mahony S."/>
            <person name="Marra M.A."/>
            <person name="Miller R.D."/>
            <person name="Nicholls R.D."/>
            <person name="Oda M."/>
            <person name="Papenfuss A.T."/>
            <person name="Parra Z.E."/>
            <person name="Pollock D.D."/>
            <person name="Ray D.A."/>
            <person name="Schein J.E."/>
            <person name="Speed T.P."/>
            <person name="Thompson K."/>
            <person name="VandeBerg J.L."/>
            <person name="Wade C.M."/>
            <person name="Walker J.A."/>
            <person name="Waters P.D."/>
            <person name="Webber C."/>
            <person name="Weidman J.R."/>
            <person name="Xie X."/>
            <person name="Zody M.C."/>
            <person name="Baldwin J."/>
            <person name="Abdouelleil A."/>
            <person name="Abdulkadir J."/>
            <person name="Abebe A."/>
            <person name="Abera B."/>
            <person name="Abreu J."/>
            <person name="Acer S.C."/>
            <person name="Aftuck L."/>
            <person name="Alexander A."/>
            <person name="An P."/>
            <person name="Anderson E."/>
            <person name="Anderson S."/>
            <person name="Arachi H."/>
            <person name="Azer M."/>
            <person name="Bachantsang P."/>
            <person name="Barry A."/>
            <person name="Bayul T."/>
            <person name="Berlin A."/>
            <person name="Bessette D."/>
            <person name="Bloom T."/>
            <person name="Bloom T."/>
            <person name="Boguslavskiy L."/>
            <person name="Bonnet C."/>
            <person name="Boukhgalter B."/>
            <person name="Bourzgui I."/>
            <person name="Brown A."/>
            <person name="Cahill P."/>
            <person name="Channer S."/>
            <person name="Cheshatsang Y."/>
            <person name="Chuda L."/>
            <person name="Citroen M."/>
            <person name="Collymore A."/>
            <person name="Cooke P."/>
            <person name="Costello M."/>
            <person name="D'Aco K."/>
            <person name="Daza R."/>
            <person name="De Haan G."/>
            <person name="DeGray S."/>
            <person name="DeMaso C."/>
            <person name="Dhargay N."/>
            <person name="Dooley K."/>
            <person name="Dooley E."/>
            <person name="Doricent M."/>
            <person name="Dorje P."/>
            <person name="Dorjee K."/>
            <person name="Dupes A."/>
            <person name="Elong R."/>
            <person name="Falk J."/>
            <person name="Farina A."/>
            <person name="Faro S."/>
            <person name="Ferguson D."/>
            <person name="Fisher S."/>
            <person name="Foley C.D."/>
            <person name="Franke A."/>
            <person name="Friedrich D."/>
            <person name="Gadbois L."/>
            <person name="Gearin G."/>
            <person name="Gearin C.R."/>
            <person name="Giannoukos G."/>
            <person name="Goode T."/>
            <person name="Graham J."/>
            <person name="Grandbois E."/>
            <person name="Grewal S."/>
            <person name="Gyaltsen K."/>
            <person name="Hafez N."/>
            <person name="Hagos B."/>
            <person name="Hall J."/>
            <person name="Henson C."/>
            <person name="Hollinger A."/>
            <person name="Honan T."/>
            <person name="Huard M.D."/>
            <person name="Hughes L."/>
            <person name="Hurhula B."/>
            <person name="Husby M.E."/>
            <person name="Kamat A."/>
            <person name="Kanga B."/>
            <person name="Kashin S."/>
            <person name="Khazanovich D."/>
            <person name="Kisner P."/>
            <person name="Lance K."/>
            <person name="Lara M."/>
            <person name="Lee W."/>
            <person name="Lennon N."/>
            <person name="Letendre F."/>
            <person name="LeVine R."/>
            <person name="Lipovsky A."/>
            <person name="Liu X."/>
            <person name="Liu J."/>
            <person name="Liu S."/>
            <person name="Lokyitsang T."/>
            <person name="Lokyitsang Y."/>
            <person name="Lubonja R."/>
            <person name="Lui A."/>
            <person name="MacDonald P."/>
            <person name="Magnisalis V."/>
            <person name="Maru K."/>
            <person name="Matthews C."/>
            <person name="McCusker W."/>
            <person name="McDonough S."/>
            <person name="Mehta T."/>
            <person name="Meldrim J."/>
            <person name="Meneus L."/>
            <person name="Mihai O."/>
            <person name="Mihalev A."/>
            <person name="Mihova T."/>
            <person name="Mittelman R."/>
            <person name="Mlenga V."/>
            <person name="Montmayeur A."/>
            <person name="Mulrain L."/>
            <person name="Navidi A."/>
            <person name="Naylor J."/>
            <person name="Negash T."/>
            <person name="Nguyen T."/>
            <person name="Nguyen N."/>
            <person name="Nicol R."/>
            <person name="Norbu C."/>
            <person name="Norbu N."/>
            <person name="Novod N."/>
            <person name="O'Neill B."/>
            <person name="Osman S."/>
            <person name="Markiewicz E."/>
            <person name="Oyono O.L."/>
            <person name="Patti C."/>
            <person name="Phunkhang P."/>
            <person name="Pierre F."/>
            <person name="Priest M."/>
            <person name="Raghuraman S."/>
            <person name="Rege F."/>
            <person name="Reyes R."/>
            <person name="Rise C."/>
            <person name="Rogov P."/>
            <person name="Ross K."/>
            <person name="Ryan E."/>
            <person name="Settipalli S."/>
            <person name="Shea T."/>
            <person name="Sherpa N."/>
            <person name="Shi L."/>
            <person name="Shih D."/>
            <person name="Sparrow T."/>
            <person name="Spaulding J."/>
            <person name="Stalker J."/>
            <person name="Stange-Thomann N."/>
            <person name="Stavropoulos S."/>
            <person name="Stone C."/>
            <person name="Strader C."/>
            <person name="Tesfaye S."/>
            <person name="Thomson T."/>
            <person name="Thoulutsang Y."/>
            <person name="Thoulutsang D."/>
            <person name="Topham K."/>
            <person name="Topping I."/>
            <person name="Tsamla T."/>
            <person name="Vassiliev H."/>
            <person name="Vo A."/>
            <person name="Wangchuk T."/>
            <person name="Wangdi T."/>
            <person name="Weiand M."/>
            <person name="Wilkinson J."/>
            <person name="Wilson A."/>
            <person name="Yadav S."/>
            <person name="Young G."/>
            <person name="Yu Q."/>
            <person name="Zembek L."/>
            <person name="Zhong D."/>
            <person name="Zimmer A."/>
            <person name="Zwirko Z."/>
            <person name="Jaffe D.B."/>
            <person name="Alvarez P."/>
            <person name="Brockman W."/>
            <person name="Butler J."/>
            <person name="Chin C."/>
            <person name="Gnerre S."/>
            <person name="MacCallum I."/>
            <person name="Graves J.A."/>
            <person name="Ponting C.P."/>
            <person name="Breen M."/>
            <person name="Samollow P.B."/>
            <person name="Lander E.S."/>
            <person name="Lindblad-Toh K."/>
        </authorList>
    </citation>
    <scope>NUCLEOTIDE SEQUENCE [LARGE SCALE GENOMIC DNA]</scope>
</reference>
<dbReference type="InParanoid" id="F7FWL1"/>
<dbReference type="InterPro" id="IPR003566">
    <property type="entry name" value="Tcell_CD5"/>
</dbReference>
<dbReference type="Pfam" id="PF00530">
    <property type="entry name" value="SRCR"/>
    <property type="match status" value="1"/>
</dbReference>
<feature type="domain" description="SRCR" evidence="6">
    <location>
        <begin position="234"/>
        <end position="324"/>
    </location>
</feature>
<evidence type="ECO:0000313" key="7">
    <source>
        <dbReference type="Ensembl" id="ENSMODP00000025443.4"/>
    </source>
</evidence>
<keyword evidence="4" id="KW-1133">Transmembrane helix</keyword>
<dbReference type="PRINTS" id="PR01409">
    <property type="entry name" value="TCELLCD5"/>
</dbReference>
<dbReference type="FunFam" id="3.10.250.10:FF:000028">
    <property type="entry name" value="T-cell surface glycoprotein CD5"/>
    <property type="match status" value="1"/>
</dbReference>
<feature type="signal peptide" evidence="5">
    <location>
        <begin position="1"/>
        <end position="25"/>
    </location>
</feature>
<dbReference type="InterPro" id="IPR001190">
    <property type="entry name" value="SRCR"/>
</dbReference>
<dbReference type="SUPFAM" id="SSF56487">
    <property type="entry name" value="SRCR-like"/>
    <property type="match status" value="2"/>
</dbReference>
<evidence type="ECO:0000313" key="8">
    <source>
        <dbReference type="Proteomes" id="UP000002280"/>
    </source>
</evidence>
<dbReference type="InterPro" id="IPR036772">
    <property type="entry name" value="SRCR-like_dom_sf"/>
</dbReference>
<dbReference type="HOGENOM" id="CLU_047656_0_0_1"/>
<feature type="compositionally biased region" description="Low complexity" evidence="3">
    <location>
        <begin position="101"/>
        <end position="111"/>
    </location>
</feature>
<dbReference type="Gene3D" id="3.10.250.10">
    <property type="entry name" value="SRCR-like domain"/>
    <property type="match status" value="2"/>
</dbReference>
<keyword evidence="8" id="KW-1185">Reference proteome</keyword>
<dbReference type="Proteomes" id="UP000002280">
    <property type="component" value="Chromosome 5"/>
</dbReference>
<keyword evidence="4" id="KW-0812">Transmembrane</keyword>
<dbReference type="Ensembl" id="ENSMODT00000025894.4">
    <property type="protein sequence ID" value="ENSMODP00000025443.4"/>
    <property type="gene ID" value="ENSMODG00000029458.2"/>
</dbReference>
<evidence type="ECO:0000256" key="5">
    <source>
        <dbReference type="SAM" id="SignalP"/>
    </source>
</evidence>
<evidence type="ECO:0000256" key="2">
    <source>
        <dbReference type="PROSITE-ProRule" id="PRU00196"/>
    </source>
</evidence>
<dbReference type="FunCoup" id="F7FWL1">
    <property type="interactions" value="283"/>
</dbReference>
<protein>
    <recommendedName>
        <fullName evidence="6">SRCR domain-containing protein</fullName>
    </recommendedName>
</protein>
<reference evidence="7" key="3">
    <citation type="submission" date="2025-09" db="UniProtKB">
        <authorList>
            <consortium name="Ensembl"/>
        </authorList>
    </citation>
    <scope>IDENTIFICATION</scope>
</reference>
<sequence length="399" mass="43529">MGLRWSPLMLLCLLGMLGSLRRSMGIDSPNQIHLEININNATRHFFLKCPNKQNMDDLYKYGSDLAEAHKQMLCSFHGLPRNTSHTDLSLVCKEPAPKAPPTTQQPAVTSPEPTGPSRLLLVEGKERLRCAGVVEFYQGSTGGSICYDAKAWSPALGNLICQNLNCGTFLDHLDPSAQRPDLRNREGLKALQVLWGVKDPNGTSLEQIFRKEKSCRGNQTISIICSDFQPKVRSRLKGGSHACAGTVEVNFEGQWRALCSTQKNWEEVCHEQHCGRLLTQEDVPQKSLSTGRSSMLHCNRYNLSECYTFEPGDPLCKGKRLECHDPNAAGLGAGTVMSIILALILLAVLLVACGPVAYKKLEKSVSSPAPQPPSAALAIPLFPSLAAGFLTLLVLGSSH</sequence>
<dbReference type="GO" id="GO:0031295">
    <property type="term" value="P:T cell costimulation"/>
    <property type="evidence" value="ECO:0000318"/>
    <property type="project" value="GO_Central"/>
</dbReference>
<feature type="transmembrane region" description="Helical" evidence="4">
    <location>
        <begin position="329"/>
        <end position="353"/>
    </location>
</feature>
<evidence type="ECO:0000259" key="6">
    <source>
        <dbReference type="PROSITE" id="PS50287"/>
    </source>
</evidence>
<keyword evidence="4" id="KW-0472">Membrane</keyword>
<dbReference type="GO" id="GO:0005886">
    <property type="term" value="C:plasma membrane"/>
    <property type="evidence" value="ECO:0000318"/>
    <property type="project" value="GO_Central"/>
</dbReference>
<dbReference type="GeneTree" id="ENSGT00390000017536"/>
<evidence type="ECO:0000256" key="3">
    <source>
        <dbReference type="SAM" id="MobiDB-lite"/>
    </source>
</evidence>
<accession>F7FWL1</accession>
<keyword evidence="1" id="KW-1015">Disulfide bond</keyword>
<keyword evidence="5" id="KW-0732">Signal</keyword>
<feature type="chain" id="PRO_5023895552" description="SRCR domain-containing protein" evidence="5">
    <location>
        <begin position="26"/>
        <end position="399"/>
    </location>
</feature>